<keyword evidence="4" id="KW-1185">Reference proteome</keyword>
<keyword evidence="2" id="KW-1133">Transmembrane helix</keyword>
<dbReference type="VEuPathDB" id="FungiDB:PSHT_05387"/>
<gene>
    <name evidence="3" type="ORF">PSTT_07288</name>
</gene>
<evidence type="ECO:0000256" key="2">
    <source>
        <dbReference type="SAM" id="Phobius"/>
    </source>
</evidence>
<dbReference type="AlphaFoldDB" id="A0A2S4VGW2"/>
<feature type="compositionally biased region" description="Polar residues" evidence="1">
    <location>
        <begin position="856"/>
        <end position="866"/>
    </location>
</feature>
<sequence>MVFPEKTNTPKHLSQTTFCEPIRFYCLRHQSFGHFVTLTRPPEKRKPKKPPQMIFHPGALLVYGAVLALSVEMTVQSPSGRSLRRLSPRGTPETILISREHPKTFQRNKTKVPTTGPWSKLRGISVATEFSSRGRGSKRINWRAISFGPGHNQPSCTGRTRGRRSVSLLECENNMYLELSSSSIHDSTAEHAYSAVSSREKEDAHAYIGRLSRLEPVTTKPHSIMASEKAMISPKYFMVVSKRLFKMDENKELAWKIGCPVKINGLHLKGKGRYRAMGRATMEISELVDHTLDFLNQQNKVNTFSEWLGGEYEEMRKQSLAKEFDPVTLEESIEFYYPSIHEDQRQSVLRFALGLRVVEKEKPSLDHQWTLEDLKKLFKHWDDIAGPKKMTPWVTMSLKDFNEVTHKVLGFEPDVQDAKDNYFKSLLSWDLREEHQKFSLEELIHYTTLVMREEKILSGLWVWRNEIYFIDVQNMLMEQYLWHIKLLSNKENFPLENLGAGKLAKLFHEWKSGVKEHGEISLESKVLSRTTNGIQDGPGKESAPVPESLPGTWLEDSVEGKMRLSHEKEGAHAYLGRLSHLEPVNTQPPSSTASQEATVSLKYFCVASKRLFKMDEKQTVSLENWLQRDAGIFDLPQGRHNKISELVDSTFDFLKQNNKLRFRMEEKRILSKGTLEESIEFYYPSINKVQRQAVLRFAEGLRAVNEKEPSLDYRWTLKDLKKLFKHWDDIAGPEFNKHAPTIFTYDPVNQDDINNYLKSLLSWDIGDEHQKFSLEELIHYTTLAIKEREISVPDYVQLHSEVDFFFSSQDWRKKGYLWKISLDSEVLPEDPNMTQHGLVAGPSPEKLLEHSDGGEMQTSSDISSGEANAPLKPQWERNKELLEQLFRSHPTLSQEDKDSFQQFAREKHVVEIDSGETLDFNRLQGWYKEWNGTQRRRPFMASLKNWWHRVLQFWQKILGLGKK</sequence>
<dbReference type="Proteomes" id="UP000239156">
    <property type="component" value="Unassembled WGS sequence"/>
</dbReference>
<protein>
    <submittedName>
        <fullName evidence="3">Uncharacterized protein</fullName>
    </submittedName>
</protein>
<accession>A0A2S4VGW2</accession>
<name>A0A2S4VGW2_9BASI</name>
<comment type="caution">
    <text evidence="3">The sequence shown here is derived from an EMBL/GenBank/DDBJ whole genome shotgun (WGS) entry which is preliminary data.</text>
</comment>
<feature type="region of interest" description="Disordered" evidence="1">
    <location>
        <begin position="531"/>
        <end position="552"/>
    </location>
</feature>
<evidence type="ECO:0000313" key="3">
    <source>
        <dbReference type="EMBL" id="POW08791.1"/>
    </source>
</evidence>
<evidence type="ECO:0000256" key="1">
    <source>
        <dbReference type="SAM" id="MobiDB-lite"/>
    </source>
</evidence>
<keyword evidence="2" id="KW-0472">Membrane</keyword>
<keyword evidence="2" id="KW-0812">Transmembrane</keyword>
<dbReference type="EMBL" id="PKSL01000061">
    <property type="protein sequence ID" value="POW08791.1"/>
    <property type="molecule type" value="Genomic_DNA"/>
</dbReference>
<feature type="transmembrane region" description="Helical" evidence="2">
    <location>
        <begin position="54"/>
        <end position="75"/>
    </location>
</feature>
<evidence type="ECO:0000313" key="4">
    <source>
        <dbReference type="Proteomes" id="UP000239156"/>
    </source>
</evidence>
<dbReference type="VEuPathDB" id="FungiDB:PSTT_07288"/>
<organism evidence="3 4">
    <name type="scientific">Puccinia striiformis</name>
    <dbReference type="NCBI Taxonomy" id="27350"/>
    <lineage>
        <taxon>Eukaryota</taxon>
        <taxon>Fungi</taxon>
        <taxon>Dikarya</taxon>
        <taxon>Basidiomycota</taxon>
        <taxon>Pucciniomycotina</taxon>
        <taxon>Pucciniomycetes</taxon>
        <taxon>Pucciniales</taxon>
        <taxon>Pucciniaceae</taxon>
        <taxon>Puccinia</taxon>
    </lineage>
</organism>
<feature type="region of interest" description="Disordered" evidence="1">
    <location>
        <begin position="833"/>
        <end position="869"/>
    </location>
</feature>
<reference evidence="3" key="1">
    <citation type="submission" date="2017-12" db="EMBL/GenBank/DDBJ databases">
        <title>Gene loss provides genomic basis for host adaptation in cereal stripe rust fungi.</title>
        <authorList>
            <person name="Xia C."/>
        </authorList>
    </citation>
    <scope>NUCLEOTIDE SEQUENCE [LARGE SCALE GENOMIC DNA]</scope>
    <source>
        <strain evidence="3">93-210</strain>
    </source>
</reference>
<proteinExistence type="predicted"/>